<dbReference type="Proteomes" id="UP001055439">
    <property type="component" value="Chromosome 5"/>
</dbReference>
<keyword evidence="3" id="KW-1185">Reference proteome</keyword>
<name>A0A9E7FZD9_9LILI</name>
<gene>
    <name evidence="2" type="ORF">MUK42_28758</name>
</gene>
<dbReference type="EMBL" id="CP097507">
    <property type="protein sequence ID" value="URE05246.1"/>
    <property type="molecule type" value="Genomic_DNA"/>
</dbReference>
<sequence length="75" mass="7772">MDQSSRAAPVLASPAAASAPITPASALKTSKSSHPPLKSPMVGTFYRTGPGLPPFLLRMLHYSAMFGSLDKALSS</sequence>
<reference evidence="2" key="1">
    <citation type="submission" date="2022-05" db="EMBL/GenBank/DDBJ databases">
        <title>The Musa troglodytarum L. genome provides insights into the mechanism of non-climacteric behaviour and enrichment of carotenoids.</title>
        <authorList>
            <person name="Wang J."/>
        </authorList>
    </citation>
    <scope>NUCLEOTIDE SEQUENCE</scope>
    <source>
        <tissue evidence="2">Leaf</tissue>
    </source>
</reference>
<accession>A0A9E7FZD9</accession>
<evidence type="ECO:0000313" key="3">
    <source>
        <dbReference type="Proteomes" id="UP001055439"/>
    </source>
</evidence>
<feature type="compositionally biased region" description="Low complexity" evidence="1">
    <location>
        <begin position="1"/>
        <end position="26"/>
    </location>
</feature>
<evidence type="ECO:0000256" key="1">
    <source>
        <dbReference type="SAM" id="MobiDB-lite"/>
    </source>
</evidence>
<organism evidence="2 3">
    <name type="scientific">Musa troglodytarum</name>
    <name type="common">fe'i banana</name>
    <dbReference type="NCBI Taxonomy" id="320322"/>
    <lineage>
        <taxon>Eukaryota</taxon>
        <taxon>Viridiplantae</taxon>
        <taxon>Streptophyta</taxon>
        <taxon>Embryophyta</taxon>
        <taxon>Tracheophyta</taxon>
        <taxon>Spermatophyta</taxon>
        <taxon>Magnoliopsida</taxon>
        <taxon>Liliopsida</taxon>
        <taxon>Zingiberales</taxon>
        <taxon>Musaceae</taxon>
        <taxon>Musa</taxon>
    </lineage>
</organism>
<protein>
    <submittedName>
        <fullName evidence="2">Uncharacterized protein</fullName>
    </submittedName>
</protein>
<proteinExistence type="predicted"/>
<dbReference type="AlphaFoldDB" id="A0A9E7FZD9"/>
<feature type="region of interest" description="Disordered" evidence="1">
    <location>
        <begin position="1"/>
        <end position="42"/>
    </location>
</feature>
<evidence type="ECO:0000313" key="2">
    <source>
        <dbReference type="EMBL" id="URE05246.1"/>
    </source>
</evidence>